<dbReference type="EMBL" id="JAOB01000044">
    <property type="protein sequence ID" value="EUA41509.1"/>
    <property type="molecule type" value="Genomic_DNA"/>
</dbReference>
<dbReference type="AlphaFoldDB" id="X8BCC8"/>
<name>X8BCC8_MYCXE</name>
<protein>
    <submittedName>
        <fullName evidence="1">Uncharacterized protein</fullName>
    </submittedName>
</protein>
<evidence type="ECO:0000313" key="1">
    <source>
        <dbReference type="EMBL" id="EUA41509.1"/>
    </source>
</evidence>
<dbReference type="PATRIC" id="fig|1299334.3.peg.4838"/>
<organism evidence="1">
    <name type="scientific">Mycobacterium xenopi 4042</name>
    <dbReference type="NCBI Taxonomy" id="1299334"/>
    <lineage>
        <taxon>Bacteria</taxon>
        <taxon>Bacillati</taxon>
        <taxon>Actinomycetota</taxon>
        <taxon>Actinomycetes</taxon>
        <taxon>Mycobacteriales</taxon>
        <taxon>Mycobacteriaceae</taxon>
        <taxon>Mycobacterium</taxon>
    </lineage>
</organism>
<gene>
    <name evidence="1" type="ORF">I553_3400</name>
</gene>
<comment type="caution">
    <text evidence="1">The sequence shown here is derived from an EMBL/GenBank/DDBJ whole genome shotgun (WGS) entry which is preliminary data.</text>
</comment>
<reference evidence="1" key="1">
    <citation type="submission" date="2014-01" db="EMBL/GenBank/DDBJ databases">
        <authorList>
            <person name="Brown-Elliot B."/>
            <person name="Wallace R."/>
            <person name="Lenaerts A."/>
            <person name="Ordway D."/>
            <person name="DeGroote M.A."/>
            <person name="Parker T."/>
            <person name="Sizemore C."/>
            <person name="Tallon L.J."/>
            <person name="Sadzewicz L.K."/>
            <person name="Sengamalay N."/>
            <person name="Fraser C.M."/>
            <person name="Hine E."/>
            <person name="Shefchek K.A."/>
            <person name="Das S.P."/>
            <person name="Tettelin H."/>
        </authorList>
    </citation>
    <scope>NUCLEOTIDE SEQUENCE [LARGE SCALE GENOMIC DNA]</scope>
    <source>
        <strain evidence="1">4042</strain>
    </source>
</reference>
<sequence>MVVEEAHLLGHDQLEALRLLTNHDLDASTPFACLLVGNPPCADE</sequence>
<accession>X8BCC8</accession>
<proteinExistence type="predicted"/>